<evidence type="ECO:0000259" key="1">
    <source>
        <dbReference type="PROSITE" id="PS50879"/>
    </source>
</evidence>
<dbReference type="GO" id="GO:0003676">
    <property type="term" value="F:nucleic acid binding"/>
    <property type="evidence" value="ECO:0007669"/>
    <property type="project" value="InterPro"/>
</dbReference>
<dbReference type="InterPro" id="IPR002156">
    <property type="entry name" value="RNaseH_domain"/>
</dbReference>
<dbReference type="PROSITE" id="PS50879">
    <property type="entry name" value="RNASE_H_1"/>
    <property type="match status" value="1"/>
</dbReference>
<comment type="caution">
    <text evidence="2">The sequence shown here is derived from an EMBL/GenBank/DDBJ whole genome shotgun (WGS) entry which is preliminary data.</text>
</comment>
<proteinExistence type="predicted"/>
<feature type="domain" description="RNase H type-1" evidence="1">
    <location>
        <begin position="157"/>
        <end position="207"/>
    </location>
</feature>
<dbReference type="SUPFAM" id="SSF56672">
    <property type="entry name" value="DNA/RNA polymerases"/>
    <property type="match status" value="1"/>
</dbReference>
<accession>A0A9R1XSL8</accession>
<keyword evidence="3" id="KW-1185">Reference proteome</keyword>
<dbReference type="SUPFAM" id="SSF53098">
    <property type="entry name" value="Ribonuclease H-like"/>
    <property type="match status" value="1"/>
</dbReference>
<protein>
    <recommendedName>
        <fullName evidence="1">RNase H type-1 domain-containing protein</fullName>
    </recommendedName>
</protein>
<dbReference type="PANTHER" id="PTHR48475">
    <property type="entry name" value="RIBONUCLEASE H"/>
    <property type="match status" value="1"/>
</dbReference>
<dbReference type="InterPro" id="IPR043502">
    <property type="entry name" value="DNA/RNA_pol_sf"/>
</dbReference>
<evidence type="ECO:0000313" key="2">
    <source>
        <dbReference type="EMBL" id="KAJ0220174.1"/>
    </source>
</evidence>
<dbReference type="Pfam" id="PF17919">
    <property type="entry name" value="RT_RNaseH_2"/>
    <property type="match status" value="1"/>
</dbReference>
<name>A0A9R1XSL8_LACSA</name>
<dbReference type="EMBL" id="NBSK02000002">
    <property type="protein sequence ID" value="KAJ0220174.1"/>
    <property type="molecule type" value="Genomic_DNA"/>
</dbReference>
<dbReference type="Proteomes" id="UP000235145">
    <property type="component" value="Unassembled WGS sequence"/>
</dbReference>
<dbReference type="InterPro" id="IPR036397">
    <property type="entry name" value="RNaseH_sf"/>
</dbReference>
<dbReference type="GO" id="GO:0004523">
    <property type="term" value="F:RNA-DNA hybrid ribonuclease activity"/>
    <property type="evidence" value="ECO:0007669"/>
    <property type="project" value="InterPro"/>
</dbReference>
<reference evidence="2 3" key="1">
    <citation type="journal article" date="2017" name="Nat. Commun.">
        <title>Genome assembly with in vitro proximity ligation data and whole-genome triplication in lettuce.</title>
        <authorList>
            <person name="Reyes-Chin-Wo S."/>
            <person name="Wang Z."/>
            <person name="Yang X."/>
            <person name="Kozik A."/>
            <person name="Arikit S."/>
            <person name="Song C."/>
            <person name="Xia L."/>
            <person name="Froenicke L."/>
            <person name="Lavelle D.O."/>
            <person name="Truco M.J."/>
            <person name="Xia R."/>
            <person name="Zhu S."/>
            <person name="Xu C."/>
            <person name="Xu H."/>
            <person name="Xu X."/>
            <person name="Cox K."/>
            <person name="Korf I."/>
            <person name="Meyers B.C."/>
            <person name="Michelmore R.W."/>
        </authorList>
    </citation>
    <scope>NUCLEOTIDE SEQUENCE [LARGE SCALE GENOMIC DNA]</scope>
    <source>
        <strain evidence="3">cv. Salinas</strain>
        <tissue evidence="2">Seedlings</tissue>
    </source>
</reference>
<evidence type="ECO:0000313" key="3">
    <source>
        <dbReference type="Proteomes" id="UP000235145"/>
    </source>
</evidence>
<dbReference type="InterPro" id="IPR012337">
    <property type="entry name" value="RNaseH-like_sf"/>
</dbReference>
<dbReference type="PANTHER" id="PTHR48475:SF2">
    <property type="entry name" value="RIBONUCLEASE H"/>
    <property type="match status" value="1"/>
</dbReference>
<gene>
    <name evidence="2" type="ORF">LSAT_V11C200064870</name>
</gene>
<sequence length="207" mass="22538">MPRFHTLKGCIEKSKFQWTTVAKAALQQIKEALHKLPTLAGPIPGETLQVYLSTSAEAISSVLVVEREGEQRPAVFSSTSDRSLDKLADQTNIAQAGDLGSTRKMVNQVGQAQHQLSPMNKHQGAGTCELFARNAPGGEGEGMTQEEVPTAEKTLKDNRKWTLYTDGASNREVSGAGLILTCPEGEEVTYALRFDFHTSNNEAEYEA</sequence>
<dbReference type="Gene3D" id="3.30.420.10">
    <property type="entry name" value="Ribonuclease H-like superfamily/Ribonuclease H"/>
    <property type="match status" value="1"/>
</dbReference>
<organism evidence="2 3">
    <name type="scientific">Lactuca sativa</name>
    <name type="common">Garden lettuce</name>
    <dbReference type="NCBI Taxonomy" id="4236"/>
    <lineage>
        <taxon>Eukaryota</taxon>
        <taxon>Viridiplantae</taxon>
        <taxon>Streptophyta</taxon>
        <taxon>Embryophyta</taxon>
        <taxon>Tracheophyta</taxon>
        <taxon>Spermatophyta</taxon>
        <taxon>Magnoliopsida</taxon>
        <taxon>eudicotyledons</taxon>
        <taxon>Gunneridae</taxon>
        <taxon>Pentapetalae</taxon>
        <taxon>asterids</taxon>
        <taxon>campanulids</taxon>
        <taxon>Asterales</taxon>
        <taxon>Asteraceae</taxon>
        <taxon>Cichorioideae</taxon>
        <taxon>Cichorieae</taxon>
        <taxon>Lactucinae</taxon>
        <taxon>Lactuca</taxon>
    </lineage>
</organism>
<dbReference type="InterPro" id="IPR041577">
    <property type="entry name" value="RT_RNaseH_2"/>
</dbReference>
<dbReference type="AlphaFoldDB" id="A0A9R1XSL8"/>